<dbReference type="EMBL" id="CP036278">
    <property type="protein sequence ID" value="QDU57513.1"/>
    <property type="molecule type" value="Genomic_DNA"/>
</dbReference>
<reference evidence="9 10" key="1">
    <citation type="submission" date="2019-02" db="EMBL/GenBank/DDBJ databases">
        <title>Deep-cultivation of Planctomycetes and their phenomic and genomic characterization uncovers novel biology.</title>
        <authorList>
            <person name="Wiegand S."/>
            <person name="Jogler M."/>
            <person name="Boedeker C."/>
            <person name="Pinto D."/>
            <person name="Vollmers J."/>
            <person name="Rivas-Marin E."/>
            <person name="Kohn T."/>
            <person name="Peeters S.H."/>
            <person name="Heuer A."/>
            <person name="Rast P."/>
            <person name="Oberbeckmann S."/>
            <person name="Bunk B."/>
            <person name="Jeske O."/>
            <person name="Meyerdierks A."/>
            <person name="Storesund J.E."/>
            <person name="Kallscheuer N."/>
            <person name="Luecker S."/>
            <person name="Lage O.M."/>
            <person name="Pohl T."/>
            <person name="Merkel B.J."/>
            <person name="Hornburger P."/>
            <person name="Mueller R.-W."/>
            <person name="Bruemmer F."/>
            <person name="Labrenz M."/>
            <person name="Spormann A.M."/>
            <person name="Op den Camp H."/>
            <person name="Overmann J."/>
            <person name="Amann R."/>
            <person name="Jetten M.S.M."/>
            <person name="Mascher T."/>
            <person name="Medema M.H."/>
            <person name="Devos D.P."/>
            <person name="Kaster A.-K."/>
            <person name="Ovreas L."/>
            <person name="Rohde M."/>
            <person name="Galperin M.Y."/>
            <person name="Jogler C."/>
        </authorList>
    </citation>
    <scope>NUCLEOTIDE SEQUENCE [LARGE SCALE GENOMIC DNA]</scope>
    <source>
        <strain evidence="9 10">Pan181</strain>
    </source>
</reference>
<evidence type="ECO:0000313" key="10">
    <source>
        <dbReference type="Proteomes" id="UP000315750"/>
    </source>
</evidence>
<dbReference type="Proteomes" id="UP000315750">
    <property type="component" value="Chromosome"/>
</dbReference>
<dbReference type="GO" id="GO:0015074">
    <property type="term" value="P:DNA integration"/>
    <property type="evidence" value="ECO:0007669"/>
    <property type="project" value="UniProtKB-KW"/>
</dbReference>
<feature type="compositionally biased region" description="Acidic residues" evidence="6">
    <location>
        <begin position="401"/>
        <end position="410"/>
    </location>
</feature>
<dbReference type="InterPro" id="IPR002104">
    <property type="entry name" value="Integrase_catalytic"/>
</dbReference>
<dbReference type="PANTHER" id="PTHR30349">
    <property type="entry name" value="PHAGE INTEGRASE-RELATED"/>
    <property type="match status" value="1"/>
</dbReference>
<proteinExistence type="inferred from homology"/>
<accession>A0A518AS13</accession>
<dbReference type="GO" id="GO:0006310">
    <property type="term" value="P:DNA recombination"/>
    <property type="evidence" value="ECO:0007669"/>
    <property type="project" value="UniProtKB-KW"/>
</dbReference>
<gene>
    <name evidence="9" type="primary">xerD_2</name>
    <name evidence="9" type="ORF">Pan181_37310</name>
</gene>
<evidence type="ECO:0000256" key="2">
    <source>
        <dbReference type="ARBA" id="ARBA00022908"/>
    </source>
</evidence>
<feature type="compositionally biased region" description="Polar residues" evidence="6">
    <location>
        <begin position="426"/>
        <end position="435"/>
    </location>
</feature>
<protein>
    <submittedName>
        <fullName evidence="9">Tyrosine recombinase XerD</fullName>
    </submittedName>
</protein>
<dbReference type="Pfam" id="PF00589">
    <property type="entry name" value="Phage_integrase"/>
    <property type="match status" value="1"/>
</dbReference>
<dbReference type="InterPro" id="IPR044068">
    <property type="entry name" value="CB"/>
</dbReference>
<feature type="region of interest" description="Disordered" evidence="6">
    <location>
        <begin position="367"/>
        <end position="452"/>
    </location>
</feature>
<feature type="domain" description="Core-binding (CB)" evidence="8">
    <location>
        <begin position="73"/>
        <end position="154"/>
    </location>
</feature>
<evidence type="ECO:0000259" key="7">
    <source>
        <dbReference type="PROSITE" id="PS51898"/>
    </source>
</evidence>
<feature type="domain" description="Tyr recombinase" evidence="7">
    <location>
        <begin position="178"/>
        <end position="365"/>
    </location>
</feature>
<dbReference type="PROSITE" id="PS51900">
    <property type="entry name" value="CB"/>
    <property type="match status" value="1"/>
</dbReference>
<dbReference type="InterPro" id="IPR011010">
    <property type="entry name" value="DNA_brk_join_enz"/>
</dbReference>
<evidence type="ECO:0000256" key="1">
    <source>
        <dbReference type="ARBA" id="ARBA00008857"/>
    </source>
</evidence>
<organism evidence="9 10">
    <name type="scientific">Aeoliella mucimassa</name>
    <dbReference type="NCBI Taxonomy" id="2527972"/>
    <lineage>
        <taxon>Bacteria</taxon>
        <taxon>Pseudomonadati</taxon>
        <taxon>Planctomycetota</taxon>
        <taxon>Planctomycetia</taxon>
        <taxon>Pirellulales</taxon>
        <taxon>Lacipirellulaceae</taxon>
        <taxon>Aeoliella</taxon>
    </lineage>
</organism>
<dbReference type="InterPro" id="IPR010998">
    <property type="entry name" value="Integrase_recombinase_N"/>
</dbReference>
<name>A0A518AS13_9BACT</name>
<evidence type="ECO:0000313" key="9">
    <source>
        <dbReference type="EMBL" id="QDU57513.1"/>
    </source>
</evidence>
<keyword evidence="4" id="KW-0233">DNA recombination</keyword>
<keyword evidence="2" id="KW-0229">DNA integration</keyword>
<keyword evidence="3 5" id="KW-0238">DNA-binding</keyword>
<comment type="similarity">
    <text evidence="1">Belongs to the 'phage' integrase family.</text>
</comment>
<evidence type="ECO:0000259" key="8">
    <source>
        <dbReference type="PROSITE" id="PS51900"/>
    </source>
</evidence>
<dbReference type="KEGG" id="amuc:Pan181_37310"/>
<evidence type="ECO:0000256" key="4">
    <source>
        <dbReference type="ARBA" id="ARBA00023172"/>
    </source>
</evidence>
<dbReference type="AlphaFoldDB" id="A0A518AS13"/>
<evidence type="ECO:0000256" key="3">
    <source>
        <dbReference type="ARBA" id="ARBA00023125"/>
    </source>
</evidence>
<dbReference type="PANTHER" id="PTHR30349:SF64">
    <property type="entry name" value="PROPHAGE INTEGRASE INTD-RELATED"/>
    <property type="match status" value="1"/>
</dbReference>
<dbReference type="InterPro" id="IPR050090">
    <property type="entry name" value="Tyrosine_recombinase_XerCD"/>
</dbReference>
<evidence type="ECO:0000256" key="6">
    <source>
        <dbReference type="SAM" id="MobiDB-lite"/>
    </source>
</evidence>
<sequence length="482" mass="55112">MASVFKRGRDKGKKNAVYYFSYDDHEGKRRTKKGYTDKGLTQQLAAKYEREAMLRKRGLIDPEDERRLKVKMSPIEEHLQEFEESLSDNTPKHVKLTIGRIRRVIEAANATTLSSLRVDTIASALRQMKRKQKFGNRTYNHYVQAIDGFCNWLVDMGRLDRNPLVALERLNTQVDVRHKRRALTPDEFAKLLKSARESTKTVQGYPGPMRAQVYLLSYLTGLRRKELASLTSRSFELEVDQPVLRVEAACSKHRREDVLPLHPELVALLEVWLDGVEPDALLFPNLDRKKTWLMVKTDLEAADIPYTNEQGTADFHAAGRHTHITELLRNGATLAEARELARHTDVRQTMKYTHIRLPDQAKALSKLPLPNVPEEATEGNWQRIGSGTGVSSSQPVSNSDNGEDEEDEEGELKNPCDCRGYVISRQPKSSSGTQNDKWRRRESNPRPVISPRKLLRVCPTSFDFARWAPRGQGYQRTSQELI</sequence>
<keyword evidence="10" id="KW-1185">Reference proteome</keyword>
<dbReference type="InterPro" id="IPR013762">
    <property type="entry name" value="Integrase-like_cat_sf"/>
</dbReference>
<dbReference type="SUPFAM" id="SSF56349">
    <property type="entry name" value="DNA breaking-rejoining enzymes"/>
    <property type="match status" value="1"/>
</dbReference>
<feature type="compositionally biased region" description="Polar residues" evidence="6">
    <location>
        <begin position="379"/>
        <end position="396"/>
    </location>
</feature>
<dbReference type="Gene3D" id="1.10.150.130">
    <property type="match status" value="1"/>
</dbReference>
<evidence type="ECO:0000256" key="5">
    <source>
        <dbReference type="PROSITE-ProRule" id="PRU01248"/>
    </source>
</evidence>
<dbReference type="Gene3D" id="1.10.443.10">
    <property type="entry name" value="Intergrase catalytic core"/>
    <property type="match status" value="1"/>
</dbReference>
<dbReference type="PROSITE" id="PS51898">
    <property type="entry name" value="TYR_RECOMBINASE"/>
    <property type="match status" value="1"/>
</dbReference>
<dbReference type="GO" id="GO:0003677">
    <property type="term" value="F:DNA binding"/>
    <property type="evidence" value="ECO:0007669"/>
    <property type="project" value="UniProtKB-UniRule"/>
</dbReference>